<sequence length="607" mass="68350">MSSDSRSRSRSRSRSPGNRKIRSDRFSYRDAPYRRDSSRGFSRDNLCKNCKRPGHYARECPNVAVCHNCGLPGHIASECSTKSVCWNCKEPGHMASSCTNEGICHTCGKTGHRARECSAPSMPPGDLRLCHNCYKPGHIAAECTNEKACNNCRKTGHLARDCPNDPICNVCNVSGHLARQCPKSDVIGDHSGRGSFRGAGGGGGGYRDVVCRNCQQLGHMSRDCMGPLMICHNCGGRGHLAYECPSGRIVDRYPSRRNMAEVEIIGSKLAQELALNPENVPNNYIHKEGGVGFRDALLPSESDYIDIPVVDIANLASQQELHKLHSALSSWGLFQATNHGMTSLFLDKVREISKQFFDLPKEEKLKYAREPNGIEGYGNDVIFSENQKLDWTDRVYLKVHPEDQRNLKLWPQKPNDFRNTIEQYNESLRQLYEVVLRAIAKSLNLEDDCFLKECGEGDSMFMRFNYYPPCPMPDHVLGVKPHADGSSITFLLQDKEVDGLQVLKDNQWFKVPIIPDALVINVGDQIEIMSNGIFQSPVHRVVTNAEKERLTVATFCIPDSEKEIKPVDKLVNESRPILYRPVKNFVDIYFQYYQKGRRPIEASKIDY</sequence>
<reference evidence="1" key="1">
    <citation type="submission" date="2023-10" db="EMBL/GenBank/DDBJ databases">
        <authorList>
            <person name="Rodriguez Cubillos JULIANA M."/>
            <person name="De Vega J."/>
        </authorList>
    </citation>
    <scope>NUCLEOTIDE SEQUENCE</scope>
</reference>
<name>A0ACB0JG89_TRIPR</name>
<accession>A0ACB0JG89</accession>
<gene>
    <name evidence="1" type="ORF">MILVUS5_LOCUS12109</name>
</gene>
<evidence type="ECO:0000313" key="1">
    <source>
        <dbReference type="EMBL" id="CAJ2642672.1"/>
    </source>
</evidence>
<evidence type="ECO:0000313" key="2">
    <source>
        <dbReference type="Proteomes" id="UP001177021"/>
    </source>
</evidence>
<organism evidence="1 2">
    <name type="scientific">Trifolium pratense</name>
    <name type="common">Red clover</name>
    <dbReference type="NCBI Taxonomy" id="57577"/>
    <lineage>
        <taxon>Eukaryota</taxon>
        <taxon>Viridiplantae</taxon>
        <taxon>Streptophyta</taxon>
        <taxon>Embryophyta</taxon>
        <taxon>Tracheophyta</taxon>
        <taxon>Spermatophyta</taxon>
        <taxon>Magnoliopsida</taxon>
        <taxon>eudicotyledons</taxon>
        <taxon>Gunneridae</taxon>
        <taxon>Pentapetalae</taxon>
        <taxon>rosids</taxon>
        <taxon>fabids</taxon>
        <taxon>Fabales</taxon>
        <taxon>Fabaceae</taxon>
        <taxon>Papilionoideae</taxon>
        <taxon>50 kb inversion clade</taxon>
        <taxon>NPAAA clade</taxon>
        <taxon>Hologalegina</taxon>
        <taxon>IRL clade</taxon>
        <taxon>Trifolieae</taxon>
        <taxon>Trifolium</taxon>
    </lineage>
</organism>
<keyword evidence="2" id="KW-1185">Reference proteome</keyword>
<dbReference type="EMBL" id="CASHSV030000034">
    <property type="protein sequence ID" value="CAJ2642672.1"/>
    <property type="molecule type" value="Genomic_DNA"/>
</dbReference>
<proteinExistence type="predicted"/>
<dbReference type="Proteomes" id="UP001177021">
    <property type="component" value="Unassembled WGS sequence"/>
</dbReference>
<comment type="caution">
    <text evidence="1">The sequence shown here is derived from an EMBL/GenBank/DDBJ whole genome shotgun (WGS) entry which is preliminary data.</text>
</comment>
<protein>
    <submittedName>
        <fullName evidence="1">Uncharacterized protein</fullName>
    </submittedName>
</protein>